<reference evidence="4" key="1">
    <citation type="journal article" date="2019" name="Int. J. Syst. Evol. Microbiol.">
        <title>The Global Catalogue of Microorganisms (GCM) 10K type strain sequencing project: providing services to taxonomists for standard genome sequencing and annotation.</title>
        <authorList>
            <consortium name="The Broad Institute Genomics Platform"/>
            <consortium name="The Broad Institute Genome Sequencing Center for Infectious Disease"/>
            <person name="Wu L."/>
            <person name="Ma J."/>
        </authorList>
    </citation>
    <scope>NUCLEOTIDE SEQUENCE [LARGE SCALE GENOMIC DNA]</scope>
    <source>
        <strain evidence="4">CCUG 58938</strain>
    </source>
</reference>
<proteinExistence type="predicted"/>
<dbReference type="InterPro" id="IPR025665">
    <property type="entry name" value="Beta-barrel_OMP_2"/>
</dbReference>
<organism evidence="3 4">
    <name type="scientific">Ohtaekwangia kribbensis</name>
    <dbReference type="NCBI Taxonomy" id="688913"/>
    <lineage>
        <taxon>Bacteria</taxon>
        <taxon>Pseudomonadati</taxon>
        <taxon>Bacteroidota</taxon>
        <taxon>Cytophagia</taxon>
        <taxon>Cytophagales</taxon>
        <taxon>Fulvivirgaceae</taxon>
        <taxon>Ohtaekwangia</taxon>
    </lineage>
</organism>
<dbReference type="Proteomes" id="UP001597112">
    <property type="component" value="Unassembled WGS sequence"/>
</dbReference>
<name>A0ABW3K306_9BACT</name>
<evidence type="ECO:0000313" key="4">
    <source>
        <dbReference type="Proteomes" id="UP001597112"/>
    </source>
</evidence>
<dbReference type="Pfam" id="PF13568">
    <property type="entry name" value="OMP_b-brl_2"/>
    <property type="match status" value="1"/>
</dbReference>
<protein>
    <submittedName>
        <fullName evidence="3">Porin family protein</fullName>
    </submittedName>
</protein>
<feature type="domain" description="Outer membrane protein beta-barrel" evidence="2">
    <location>
        <begin position="22"/>
        <end position="178"/>
    </location>
</feature>
<dbReference type="RefSeq" id="WP_377578349.1">
    <property type="nucleotide sequence ID" value="NZ_JBHTKA010000002.1"/>
</dbReference>
<accession>A0ABW3K306</accession>
<sequence length="205" mass="22266">MKNNHFKFVMIAALVLVSTGVFAQAQLAIGIKGGPNFAKLDGTDAAGTYKSRTGWHGGAFALFKFSKIGIQPEVLFSQQGSKIKVNQNDLEQNYSYVNVPIIVKLYTVAGINLQVGPQFGFVTKAERDEVDVNGIKTTQDVKDRLKGSDVSLALGAGWDLPFGLTLDARYNLGLSKIDDNDPAAQDVKNQVWQVSLGYKLIKLGK</sequence>
<evidence type="ECO:0000259" key="2">
    <source>
        <dbReference type="Pfam" id="PF13568"/>
    </source>
</evidence>
<keyword evidence="4" id="KW-1185">Reference proteome</keyword>
<dbReference type="EMBL" id="JBHTKA010000002">
    <property type="protein sequence ID" value="MFD0999571.1"/>
    <property type="molecule type" value="Genomic_DNA"/>
</dbReference>
<evidence type="ECO:0000313" key="3">
    <source>
        <dbReference type="EMBL" id="MFD0999571.1"/>
    </source>
</evidence>
<feature type="signal peptide" evidence="1">
    <location>
        <begin position="1"/>
        <end position="23"/>
    </location>
</feature>
<feature type="chain" id="PRO_5046518755" evidence="1">
    <location>
        <begin position="24"/>
        <end position="205"/>
    </location>
</feature>
<keyword evidence="1" id="KW-0732">Signal</keyword>
<comment type="caution">
    <text evidence="3">The sequence shown here is derived from an EMBL/GenBank/DDBJ whole genome shotgun (WGS) entry which is preliminary data.</text>
</comment>
<evidence type="ECO:0000256" key="1">
    <source>
        <dbReference type="SAM" id="SignalP"/>
    </source>
</evidence>
<gene>
    <name evidence="3" type="ORF">ACFQ21_09650</name>
</gene>